<sequence>MVRAVCRDYGFDCDYLIEGSMEKVVQEFGKHTTEKHGIEYSEETLTKFMLNNDS</sequence>
<name>A0A075HPH7_9ARCH</name>
<protein>
    <recommendedName>
        <fullName evidence="2">DUF1059 domain-containing protein</fullName>
    </recommendedName>
</protein>
<dbReference type="EMBL" id="KF901075">
    <property type="protein sequence ID" value="AIF17185.1"/>
    <property type="molecule type" value="Genomic_DNA"/>
</dbReference>
<evidence type="ECO:0000313" key="1">
    <source>
        <dbReference type="EMBL" id="AIF17185.1"/>
    </source>
</evidence>
<organism evidence="1">
    <name type="scientific">uncultured marine thaumarchaeote KM3_76_D06</name>
    <dbReference type="NCBI Taxonomy" id="1456284"/>
    <lineage>
        <taxon>Archaea</taxon>
        <taxon>Nitrososphaerota</taxon>
        <taxon>environmental samples</taxon>
    </lineage>
</organism>
<dbReference type="AlphaFoldDB" id="A0A075HPH7"/>
<dbReference type="Pfam" id="PF06348">
    <property type="entry name" value="DUF1059"/>
    <property type="match status" value="1"/>
</dbReference>
<accession>A0A075HPH7</accession>
<evidence type="ECO:0008006" key="2">
    <source>
        <dbReference type="Google" id="ProtNLM"/>
    </source>
</evidence>
<reference evidence="1" key="1">
    <citation type="journal article" date="2014" name="Genome Biol. Evol.">
        <title>Pangenome evidence for extensive interdomain horizontal transfer affecting lineage core and shell genes in uncultured planktonic thaumarchaeota and euryarchaeota.</title>
        <authorList>
            <person name="Deschamps P."/>
            <person name="Zivanovic Y."/>
            <person name="Moreira D."/>
            <person name="Rodriguez-Valera F."/>
            <person name="Lopez-Garcia P."/>
        </authorList>
    </citation>
    <scope>NUCLEOTIDE SEQUENCE</scope>
</reference>
<dbReference type="InterPro" id="IPR009409">
    <property type="entry name" value="DUF1059"/>
</dbReference>
<proteinExistence type="predicted"/>